<proteinExistence type="predicted"/>
<evidence type="ECO:0000313" key="3">
    <source>
        <dbReference type="Proteomes" id="UP001529369"/>
    </source>
</evidence>
<keyword evidence="1 2" id="KW-0808">Transferase</keyword>
<dbReference type="InterPro" id="IPR003673">
    <property type="entry name" value="CoA-Trfase_fam_III"/>
</dbReference>
<dbReference type="SUPFAM" id="SSF89796">
    <property type="entry name" value="CoA-transferase family III (CaiB/BaiF)"/>
    <property type="match status" value="1"/>
</dbReference>
<dbReference type="EC" id="2.8.3.-" evidence="2"/>
<dbReference type="InterPro" id="IPR050483">
    <property type="entry name" value="CoA-transferase_III_domain"/>
</dbReference>
<sequence>MTTAGARPFEGIRILDFTQVLAGPFASYQLSLLGAEVIKVERREGEDMRRTPLSREWADRGMAPAFQAVNNNKRSLTLDLQNPEAQAIVKRLVQDVDVVMENFRPGVMGRLGLGYEDLSAINPKLIWCSISGFGQTGPDRNEAGYDGRIQAMSGIMAMTGHPGADPLRAGFAICDQLSGMTAAFAVSSALFQRSHTGRGQKLDVSMLESTLAFLSGQVADWTVAGHKQQQWGNQAVSRRATANLFMARDGHLLLAANTEAQYRKLMAAIGRADALEDPRLGDWFLRLENMAVLREVVEGALAAADAATWEETLNAAGVPCARIWRVDEVIDHRQVTARDALQEVETPWGRLRFATTGFRMAHGGARLERPAPALGAHSEEVLAAAGYSAERIAAFREAKVI</sequence>
<dbReference type="GO" id="GO:0016740">
    <property type="term" value="F:transferase activity"/>
    <property type="evidence" value="ECO:0007669"/>
    <property type="project" value="UniProtKB-KW"/>
</dbReference>
<dbReference type="Proteomes" id="UP001529369">
    <property type="component" value="Unassembled WGS sequence"/>
</dbReference>
<name>A0ABT8ABV9_9PROT</name>
<dbReference type="PANTHER" id="PTHR48207">
    <property type="entry name" value="SUCCINATE--HYDROXYMETHYLGLUTARATE COA-TRANSFERASE"/>
    <property type="match status" value="1"/>
</dbReference>
<dbReference type="RefSeq" id="WP_290319328.1">
    <property type="nucleotide sequence ID" value="NZ_JAUFPN010000191.1"/>
</dbReference>
<gene>
    <name evidence="2" type="ORF">QWZ14_23255</name>
</gene>
<dbReference type="PANTHER" id="PTHR48207:SF3">
    <property type="entry name" value="SUCCINATE--HYDROXYMETHYLGLUTARATE COA-TRANSFERASE"/>
    <property type="match status" value="1"/>
</dbReference>
<dbReference type="InterPro" id="IPR044855">
    <property type="entry name" value="CoA-Trfase_III_dom3_sf"/>
</dbReference>
<dbReference type="Pfam" id="PF02515">
    <property type="entry name" value="CoA_transf_3"/>
    <property type="match status" value="1"/>
</dbReference>
<keyword evidence="3" id="KW-1185">Reference proteome</keyword>
<dbReference type="EMBL" id="JAUFPN010000191">
    <property type="protein sequence ID" value="MDN3567307.1"/>
    <property type="molecule type" value="Genomic_DNA"/>
</dbReference>
<accession>A0ABT8ABV9</accession>
<organism evidence="2 3">
    <name type="scientific">Paeniroseomonas aquatica</name>
    <dbReference type="NCBI Taxonomy" id="373043"/>
    <lineage>
        <taxon>Bacteria</taxon>
        <taxon>Pseudomonadati</taxon>
        <taxon>Pseudomonadota</taxon>
        <taxon>Alphaproteobacteria</taxon>
        <taxon>Acetobacterales</taxon>
        <taxon>Acetobacteraceae</taxon>
        <taxon>Paeniroseomonas</taxon>
    </lineage>
</organism>
<evidence type="ECO:0000256" key="1">
    <source>
        <dbReference type="ARBA" id="ARBA00022679"/>
    </source>
</evidence>
<reference evidence="3" key="1">
    <citation type="journal article" date="2019" name="Int. J. Syst. Evol. Microbiol.">
        <title>The Global Catalogue of Microorganisms (GCM) 10K type strain sequencing project: providing services to taxonomists for standard genome sequencing and annotation.</title>
        <authorList>
            <consortium name="The Broad Institute Genomics Platform"/>
            <consortium name="The Broad Institute Genome Sequencing Center for Infectious Disease"/>
            <person name="Wu L."/>
            <person name="Ma J."/>
        </authorList>
    </citation>
    <scope>NUCLEOTIDE SEQUENCE [LARGE SCALE GENOMIC DNA]</scope>
    <source>
        <strain evidence="3">CECT 7131</strain>
    </source>
</reference>
<protein>
    <submittedName>
        <fullName evidence="2">CoA transferase</fullName>
        <ecNumber evidence="2">2.8.3.-</ecNumber>
    </submittedName>
</protein>
<dbReference type="Gene3D" id="3.30.1540.10">
    <property type="entry name" value="formyl-coa transferase, domain 3"/>
    <property type="match status" value="1"/>
</dbReference>
<dbReference type="InterPro" id="IPR023606">
    <property type="entry name" value="CoA-Trfase_III_dom_1_sf"/>
</dbReference>
<dbReference type="Gene3D" id="3.40.50.10540">
    <property type="entry name" value="Crotonobetainyl-coa:carnitine coa-transferase, domain 1"/>
    <property type="match status" value="1"/>
</dbReference>
<comment type="caution">
    <text evidence="2">The sequence shown here is derived from an EMBL/GenBank/DDBJ whole genome shotgun (WGS) entry which is preliminary data.</text>
</comment>
<evidence type="ECO:0000313" key="2">
    <source>
        <dbReference type="EMBL" id="MDN3567307.1"/>
    </source>
</evidence>